<sequence length="122" mass="14026">MIKTISGMDQKVRISWSVSALLYLILILSITLEHWVIDPPSVDSPLLIWFLRVLPLLIFLPAIIKAYARGFAWLGFVVLFYFTSGVVDGMTKSEWMGWLQAGLSIGLFSSSIFYVRWFYQRT</sequence>
<accession>A0ABT0PH28</accession>
<gene>
    <name evidence="2" type="ORF">M3P05_12135</name>
</gene>
<comment type="caution">
    <text evidence="2">The sequence shown here is derived from an EMBL/GenBank/DDBJ whole genome shotgun (WGS) entry which is preliminary data.</text>
</comment>
<dbReference type="Pfam" id="PF09842">
    <property type="entry name" value="DUF2069"/>
    <property type="match status" value="1"/>
</dbReference>
<reference evidence="2 3" key="1">
    <citation type="submission" date="2022-05" db="EMBL/GenBank/DDBJ databases">
        <authorList>
            <person name="Park J.-S."/>
        </authorList>
    </citation>
    <scope>NUCLEOTIDE SEQUENCE [LARGE SCALE GENOMIC DNA]</scope>
    <source>
        <strain evidence="2 3">2012CJ34-2</strain>
    </source>
</reference>
<dbReference type="Proteomes" id="UP001203338">
    <property type="component" value="Unassembled WGS sequence"/>
</dbReference>
<name>A0ABT0PH28_9GAMM</name>
<feature type="transmembrane region" description="Helical" evidence="1">
    <location>
        <begin position="12"/>
        <end position="32"/>
    </location>
</feature>
<evidence type="ECO:0000313" key="3">
    <source>
        <dbReference type="Proteomes" id="UP001203338"/>
    </source>
</evidence>
<dbReference type="RefSeq" id="WP_249699937.1">
    <property type="nucleotide sequence ID" value="NZ_JAMFLX010000015.1"/>
</dbReference>
<evidence type="ECO:0000313" key="2">
    <source>
        <dbReference type="EMBL" id="MCL6270675.1"/>
    </source>
</evidence>
<dbReference type="EMBL" id="JAMFLX010000015">
    <property type="protein sequence ID" value="MCL6270675.1"/>
    <property type="molecule type" value="Genomic_DNA"/>
</dbReference>
<keyword evidence="3" id="KW-1185">Reference proteome</keyword>
<dbReference type="InterPro" id="IPR018643">
    <property type="entry name" value="DUF2069_membrane"/>
</dbReference>
<feature type="transmembrane region" description="Helical" evidence="1">
    <location>
        <begin position="71"/>
        <end position="91"/>
    </location>
</feature>
<keyword evidence="1" id="KW-0472">Membrane</keyword>
<feature type="transmembrane region" description="Helical" evidence="1">
    <location>
        <begin position="44"/>
        <end position="64"/>
    </location>
</feature>
<organism evidence="2 3">
    <name type="scientific">Parendozoicomonas callyspongiae</name>
    <dbReference type="NCBI Taxonomy" id="2942213"/>
    <lineage>
        <taxon>Bacteria</taxon>
        <taxon>Pseudomonadati</taxon>
        <taxon>Pseudomonadota</taxon>
        <taxon>Gammaproteobacteria</taxon>
        <taxon>Oceanospirillales</taxon>
        <taxon>Endozoicomonadaceae</taxon>
        <taxon>Parendozoicomonas</taxon>
    </lineage>
</organism>
<feature type="transmembrane region" description="Helical" evidence="1">
    <location>
        <begin position="97"/>
        <end position="119"/>
    </location>
</feature>
<protein>
    <submittedName>
        <fullName evidence="2">DUF2069 domain-containing protein</fullName>
    </submittedName>
</protein>
<keyword evidence="1" id="KW-1133">Transmembrane helix</keyword>
<evidence type="ECO:0000256" key="1">
    <source>
        <dbReference type="SAM" id="Phobius"/>
    </source>
</evidence>
<proteinExistence type="predicted"/>
<keyword evidence="1" id="KW-0812">Transmembrane</keyword>